<dbReference type="InterPro" id="IPR011009">
    <property type="entry name" value="Kinase-like_dom_sf"/>
</dbReference>
<dbReference type="EMBL" id="CP001013">
    <property type="protein sequence ID" value="ACB36318.1"/>
    <property type="molecule type" value="Genomic_DNA"/>
</dbReference>
<evidence type="ECO:0000313" key="9">
    <source>
        <dbReference type="Proteomes" id="UP000001693"/>
    </source>
</evidence>
<dbReference type="HOGENOM" id="CLU_000288_63_44_4"/>
<evidence type="ECO:0000256" key="6">
    <source>
        <dbReference type="SAM" id="MobiDB-lite"/>
    </source>
</evidence>
<organism evidence="8 9">
    <name type="scientific">Leptothrix cholodnii (strain ATCC 51168 / LMG 8142 / SP-6)</name>
    <name type="common">Leptothrix discophora (strain SP-6)</name>
    <dbReference type="NCBI Taxonomy" id="395495"/>
    <lineage>
        <taxon>Bacteria</taxon>
        <taxon>Pseudomonadati</taxon>
        <taxon>Pseudomonadota</taxon>
        <taxon>Betaproteobacteria</taxon>
        <taxon>Burkholderiales</taxon>
        <taxon>Sphaerotilaceae</taxon>
        <taxon>Leptothrix</taxon>
    </lineage>
</organism>
<dbReference type="InterPro" id="IPR008271">
    <property type="entry name" value="Ser/Thr_kinase_AS"/>
</dbReference>
<evidence type="ECO:0000256" key="1">
    <source>
        <dbReference type="ARBA" id="ARBA00022679"/>
    </source>
</evidence>
<evidence type="ECO:0000313" key="8">
    <source>
        <dbReference type="EMBL" id="ACB36318.1"/>
    </source>
</evidence>
<dbReference type="SUPFAM" id="SSF56112">
    <property type="entry name" value="Protein kinase-like (PK-like)"/>
    <property type="match status" value="1"/>
</dbReference>
<dbReference type="Proteomes" id="UP000001693">
    <property type="component" value="Chromosome"/>
</dbReference>
<feature type="binding site" evidence="5">
    <location>
        <position position="40"/>
    </location>
    <ligand>
        <name>ATP</name>
        <dbReference type="ChEBI" id="CHEBI:30616"/>
    </ligand>
</feature>
<name>B1XWW9_LEPCP</name>
<evidence type="ECO:0000259" key="7">
    <source>
        <dbReference type="PROSITE" id="PS50011"/>
    </source>
</evidence>
<dbReference type="eggNOG" id="COG0515">
    <property type="taxonomic scope" value="Bacteria"/>
</dbReference>
<dbReference type="InterPro" id="IPR017441">
    <property type="entry name" value="Protein_kinase_ATP_BS"/>
</dbReference>
<feature type="compositionally biased region" description="Low complexity" evidence="6">
    <location>
        <begin position="460"/>
        <end position="472"/>
    </location>
</feature>
<feature type="compositionally biased region" description="Basic and acidic residues" evidence="6">
    <location>
        <begin position="410"/>
        <end position="419"/>
    </location>
</feature>
<dbReference type="CDD" id="cd14014">
    <property type="entry name" value="STKc_PknB_like"/>
    <property type="match status" value="1"/>
</dbReference>
<keyword evidence="9" id="KW-1185">Reference proteome</keyword>
<dbReference type="AlphaFoldDB" id="B1XWW9"/>
<dbReference type="PROSITE" id="PS00108">
    <property type="entry name" value="PROTEIN_KINASE_ST"/>
    <property type="match status" value="1"/>
</dbReference>
<keyword evidence="3 8" id="KW-0418">Kinase</keyword>
<accession>B1XWW9</accession>
<dbReference type="RefSeq" id="WP_012349061.1">
    <property type="nucleotide sequence ID" value="NC_010524.1"/>
</dbReference>
<dbReference type="PROSITE" id="PS50011">
    <property type="entry name" value="PROTEIN_KINASE_DOM"/>
    <property type="match status" value="1"/>
</dbReference>
<keyword evidence="2 5" id="KW-0547">Nucleotide-binding</keyword>
<dbReference type="PANTHER" id="PTHR43289:SF6">
    <property type="entry name" value="SERINE_THREONINE-PROTEIN KINASE NEKL-3"/>
    <property type="match status" value="1"/>
</dbReference>
<evidence type="ECO:0000256" key="3">
    <source>
        <dbReference type="ARBA" id="ARBA00022777"/>
    </source>
</evidence>
<keyword evidence="8" id="KW-0723">Serine/threonine-protein kinase</keyword>
<feature type="region of interest" description="Disordered" evidence="6">
    <location>
        <begin position="302"/>
        <end position="327"/>
    </location>
</feature>
<dbReference type="PANTHER" id="PTHR43289">
    <property type="entry name" value="MITOGEN-ACTIVATED PROTEIN KINASE KINASE KINASE 20-RELATED"/>
    <property type="match status" value="1"/>
</dbReference>
<dbReference type="PROSITE" id="PS00107">
    <property type="entry name" value="PROTEIN_KINASE_ATP"/>
    <property type="match status" value="1"/>
</dbReference>
<dbReference type="InterPro" id="IPR000719">
    <property type="entry name" value="Prot_kinase_dom"/>
</dbReference>
<dbReference type="GO" id="GO:0005524">
    <property type="term" value="F:ATP binding"/>
    <property type="evidence" value="ECO:0007669"/>
    <property type="project" value="UniProtKB-UniRule"/>
</dbReference>
<proteinExistence type="predicted"/>
<dbReference type="GO" id="GO:0004674">
    <property type="term" value="F:protein serine/threonine kinase activity"/>
    <property type="evidence" value="ECO:0007669"/>
    <property type="project" value="UniProtKB-KW"/>
</dbReference>
<protein>
    <submittedName>
        <fullName evidence="8">Serine/threonine protein kinase</fullName>
    </submittedName>
</protein>
<gene>
    <name evidence="8" type="ordered locus">Lcho_4066</name>
</gene>
<dbReference type="Gene3D" id="1.10.510.10">
    <property type="entry name" value="Transferase(Phosphotransferase) domain 1"/>
    <property type="match status" value="1"/>
</dbReference>
<feature type="domain" description="Protein kinase" evidence="7">
    <location>
        <begin position="11"/>
        <end position="270"/>
    </location>
</feature>
<dbReference type="InterPro" id="IPR058395">
    <property type="entry name" value="DUF8082"/>
</dbReference>
<dbReference type="Pfam" id="PF00069">
    <property type="entry name" value="Pkinase"/>
    <property type="match status" value="1"/>
</dbReference>
<sequence>MDAYPAQLGKYRITGVLGRGAMGVVYKAEDPVIRRPVAIKTIQQHSATYADPQAKAAARFRNEAQAAGRLLHPGIVAVYEYGEQDEVAFIAMEYVEGQTLAHFLQQKIALTDADILSVMVQLLEALEHAHEMGVWHRDIKPSNLIVTPRGRVKVNDFGIARIENSDLTQMNVLIGTPHYMAPEQYLDGPIDRRVDLWAAGVLLYQLLTGRLPFIGAPDAVMYQVMHQTPLAPSALAPARPPWYDAIVRRALAKQRDARYASAALFMQDLLGAATAPAPPTISEQTVVRAASSVRRVGLPMPEGYGTATGSPSSAFGAEAQPHGTPQPRALSGSYAEPLGFAQPPPASGTTLAPPGWDPAMLTRIEAELARHVGPVARVLVTRAARQCSDVESLRSRLAVHLADGAVRERFIHPDGDPSTRARASAFGPGGPGSGFAASGLEPSFASITGGGSSGEGGRGAPAAGPASGFGASELPVPPQPPSDALIAQATRLLSERLGPIARVLTRRAAQDCDSGELFVQRVLAHLQDEGERQRVGQALAGLR</sequence>
<reference evidence="8 9" key="1">
    <citation type="submission" date="2008-03" db="EMBL/GenBank/DDBJ databases">
        <title>Complete sequence of Leptothrix cholodnii SP-6.</title>
        <authorList>
            <consortium name="US DOE Joint Genome Institute"/>
            <person name="Copeland A."/>
            <person name="Lucas S."/>
            <person name="Lapidus A."/>
            <person name="Glavina del Rio T."/>
            <person name="Dalin E."/>
            <person name="Tice H."/>
            <person name="Bruce D."/>
            <person name="Goodwin L."/>
            <person name="Pitluck S."/>
            <person name="Chertkov O."/>
            <person name="Brettin T."/>
            <person name="Detter J.C."/>
            <person name="Han C."/>
            <person name="Kuske C.R."/>
            <person name="Schmutz J."/>
            <person name="Larimer F."/>
            <person name="Land M."/>
            <person name="Hauser L."/>
            <person name="Kyrpides N."/>
            <person name="Lykidis A."/>
            <person name="Emerson D."/>
            <person name="Richardson P."/>
        </authorList>
    </citation>
    <scope>NUCLEOTIDE SEQUENCE [LARGE SCALE GENOMIC DNA]</scope>
    <source>
        <strain evidence="9">ATCC 51168 / LMG 8142 / SP-6</strain>
    </source>
</reference>
<evidence type="ECO:0000256" key="2">
    <source>
        <dbReference type="ARBA" id="ARBA00022741"/>
    </source>
</evidence>
<evidence type="ECO:0000256" key="5">
    <source>
        <dbReference type="PROSITE-ProRule" id="PRU10141"/>
    </source>
</evidence>
<keyword evidence="1" id="KW-0808">Transferase</keyword>
<evidence type="ECO:0000256" key="4">
    <source>
        <dbReference type="ARBA" id="ARBA00022840"/>
    </source>
</evidence>
<dbReference type="Pfam" id="PF26309">
    <property type="entry name" value="DUF8082"/>
    <property type="match status" value="1"/>
</dbReference>
<keyword evidence="4 5" id="KW-0067">ATP-binding</keyword>
<dbReference type="SMART" id="SM00220">
    <property type="entry name" value="S_TKc"/>
    <property type="match status" value="1"/>
</dbReference>
<dbReference type="OrthoDB" id="9791419at2"/>
<dbReference type="Gene3D" id="3.30.200.20">
    <property type="entry name" value="Phosphorylase Kinase, domain 1"/>
    <property type="match status" value="1"/>
</dbReference>
<dbReference type="KEGG" id="lch:Lcho_4066"/>
<feature type="compositionally biased region" description="Gly residues" evidence="6">
    <location>
        <begin position="448"/>
        <end position="459"/>
    </location>
</feature>
<dbReference type="STRING" id="395495.Lcho_4066"/>
<feature type="region of interest" description="Disordered" evidence="6">
    <location>
        <begin position="410"/>
        <end position="482"/>
    </location>
</feature>